<name>A0AAW0LNH4_QUESU</name>
<dbReference type="EMBL" id="PKMF04000070">
    <property type="protein sequence ID" value="KAK7852915.1"/>
    <property type="molecule type" value="Genomic_DNA"/>
</dbReference>
<feature type="region of interest" description="Disordered" evidence="1">
    <location>
        <begin position="83"/>
        <end position="105"/>
    </location>
</feature>
<protein>
    <submittedName>
        <fullName evidence="2">Uncharacterized protein</fullName>
    </submittedName>
</protein>
<reference evidence="2 3" key="1">
    <citation type="journal article" date="2018" name="Sci. Data">
        <title>The draft genome sequence of cork oak.</title>
        <authorList>
            <person name="Ramos A.M."/>
            <person name="Usie A."/>
            <person name="Barbosa P."/>
            <person name="Barros P.M."/>
            <person name="Capote T."/>
            <person name="Chaves I."/>
            <person name="Simoes F."/>
            <person name="Abreu I."/>
            <person name="Carrasquinho I."/>
            <person name="Faro C."/>
            <person name="Guimaraes J.B."/>
            <person name="Mendonca D."/>
            <person name="Nobrega F."/>
            <person name="Rodrigues L."/>
            <person name="Saibo N.J.M."/>
            <person name="Varela M.C."/>
            <person name="Egas C."/>
            <person name="Matos J."/>
            <person name="Miguel C.M."/>
            <person name="Oliveira M.M."/>
            <person name="Ricardo C.P."/>
            <person name="Goncalves S."/>
        </authorList>
    </citation>
    <scope>NUCLEOTIDE SEQUENCE [LARGE SCALE GENOMIC DNA]</scope>
    <source>
        <strain evidence="3">cv. HL8</strain>
    </source>
</reference>
<keyword evidence="3" id="KW-1185">Reference proteome</keyword>
<proteinExistence type="predicted"/>
<feature type="compositionally biased region" description="Basic and acidic residues" evidence="1">
    <location>
        <begin position="83"/>
        <end position="93"/>
    </location>
</feature>
<evidence type="ECO:0000256" key="1">
    <source>
        <dbReference type="SAM" id="MobiDB-lite"/>
    </source>
</evidence>
<accession>A0AAW0LNH4</accession>
<organism evidence="2 3">
    <name type="scientific">Quercus suber</name>
    <name type="common">Cork oak</name>
    <dbReference type="NCBI Taxonomy" id="58331"/>
    <lineage>
        <taxon>Eukaryota</taxon>
        <taxon>Viridiplantae</taxon>
        <taxon>Streptophyta</taxon>
        <taxon>Embryophyta</taxon>
        <taxon>Tracheophyta</taxon>
        <taxon>Spermatophyta</taxon>
        <taxon>Magnoliopsida</taxon>
        <taxon>eudicotyledons</taxon>
        <taxon>Gunneridae</taxon>
        <taxon>Pentapetalae</taxon>
        <taxon>rosids</taxon>
        <taxon>fabids</taxon>
        <taxon>Fagales</taxon>
        <taxon>Fagaceae</taxon>
        <taxon>Quercus</taxon>
    </lineage>
</organism>
<sequence length="196" mass="21925">MADSKVLILAFATNFGSRVRHSYKQWWEGVCGNDFTKGTNFLADIASFHVKSLTPHKSQTGKRELQDPYIPQPLSEFARHPLEDDRHSKDLSRHTGVARSQGTKGSLIVPAKDAIEISEEKVCNDLDYDWKHSKSPMRGVDAETSIDHAPLLTNSESSISKPSAESSNFKRCKFADVGTSSKLPTETKRHFSHHCK</sequence>
<dbReference type="Proteomes" id="UP000237347">
    <property type="component" value="Unassembled WGS sequence"/>
</dbReference>
<dbReference type="AlphaFoldDB" id="A0AAW0LNH4"/>
<evidence type="ECO:0000313" key="2">
    <source>
        <dbReference type="EMBL" id="KAK7852915.1"/>
    </source>
</evidence>
<comment type="caution">
    <text evidence="2">The sequence shown here is derived from an EMBL/GenBank/DDBJ whole genome shotgun (WGS) entry which is preliminary data.</text>
</comment>
<gene>
    <name evidence="2" type="ORF">CFP56_037429</name>
</gene>
<evidence type="ECO:0000313" key="3">
    <source>
        <dbReference type="Proteomes" id="UP000237347"/>
    </source>
</evidence>